<accession>A0A509E733</accession>
<reference evidence="2 3" key="1">
    <citation type="submission" date="2019-06" db="EMBL/GenBank/DDBJ databases">
        <authorList>
            <person name="Rodrigo-Torres L."/>
            <person name="Arahal R. D."/>
            <person name="Lucena T."/>
        </authorList>
    </citation>
    <scope>NUCLEOTIDE SEQUENCE [LARGE SCALE GENOMIC DNA]</scope>
    <source>
        <strain evidence="2 3">SB0023/3</strain>
    </source>
</reference>
<dbReference type="Proteomes" id="UP000410984">
    <property type="component" value="Unassembled WGS sequence"/>
</dbReference>
<dbReference type="OrthoDB" id="5464833at2"/>
<dbReference type="EMBL" id="CABFPH010000004">
    <property type="protein sequence ID" value="VUD69991.1"/>
    <property type="molecule type" value="Genomic_DNA"/>
</dbReference>
<organism evidence="2 3">
    <name type="scientific">Methylobacterium symbioticum</name>
    <dbReference type="NCBI Taxonomy" id="2584084"/>
    <lineage>
        <taxon>Bacteria</taxon>
        <taxon>Pseudomonadati</taxon>
        <taxon>Pseudomonadota</taxon>
        <taxon>Alphaproteobacteria</taxon>
        <taxon>Hyphomicrobiales</taxon>
        <taxon>Methylobacteriaceae</taxon>
        <taxon>Methylobacterium</taxon>
    </lineage>
</organism>
<feature type="region of interest" description="Disordered" evidence="1">
    <location>
        <begin position="179"/>
        <end position="198"/>
    </location>
</feature>
<dbReference type="AlphaFoldDB" id="A0A509E733"/>
<evidence type="ECO:0000256" key="1">
    <source>
        <dbReference type="SAM" id="MobiDB-lite"/>
    </source>
</evidence>
<protein>
    <recommendedName>
        <fullName evidence="4">DUF2867 domain-containing protein</fullName>
    </recommendedName>
</protein>
<name>A0A509E733_9HYPH</name>
<evidence type="ECO:0008006" key="4">
    <source>
        <dbReference type="Google" id="ProtNLM"/>
    </source>
</evidence>
<keyword evidence="3" id="KW-1185">Reference proteome</keyword>
<proteinExistence type="predicted"/>
<gene>
    <name evidence="2" type="ORF">MET9862_00552</name>
</gene>
<evidence type="ECO:0000313" key="3">
    <source>
        <dbReference type="Proteomes" id="UP000410984"/>
    </source>
</evidence>
<dbReference type="RefSeq" id="WP_142581582.1">
    <property type="nucleotide sequence ID" value="NZ_CABFPH010000004.1"/>
</dbReference>
<evidence type="ECO:0000313" key="2">
    <source>
        <dbReference type="EMBL" id="VUD69991.1"/>
    </source>
</evidence>
<sequence length="198" mass="22067">MSLLSKYLPRHQFAERHVTVVAGTAAAIHAVLARLEPRDDRFIAGLIALRELPGRLTDRRVGPARFGLQTFTLLERSASETVYGLVGRFWRLDFGLVPVDDGAAFVRFDTPGIAKLAMSFETEALPDGRTRLTTRTRIHAPDRATRLKLLAYWIAIRPASGLIRRRILRLVKRQVEAARAEAEDRPGQPSTRASASAM</sequence>
<feature type="compositionally biased region" description="Polar residues" evidence="1">
    <location>
        <begin position="188"/>
        <end position="198"/>
    </location>
</feature>